<dbReference type="AlphaFoldDB" id="A0A075G0B1"/>
<evidence type="ECO:0008006" key="2">
    <source>
        <dbReference type="Google" id="ProtNLM"/>
    </source>
</evidence>
<dbReference type="Gene3D" id="1.10.10.10">
    <property type="entry name" value="Winged helix-like DNA-binding domain superfamily/Winged helix DNA-binding domain"/>
    <property type="match status" value="1"/>
</dbReference>
<protein>
    <recommendedName>
        <fullName evidence="2">HTH arsR-type domain-containing protein</fullName>
    </recommendedName>
</protein>
<accession>A0A075G0B1</accession>
<dbReference type="InterPro" id="IPR036390">
    <property type="entry name" value="WH_DNA-bd_sf"/>
</dbReference>
<proteinExistence type="predicted"/>
<organism evidence="1">
    <name type="scientific">uncultured marine thaumarchaeote AD1000_60_A11</name>
    <dbReference type="NCBI Taxonomy" id="1455927"/>
    <lineage>
        <taxon>Archaea</taxon>
        <taxon>Nitrososphaerota</taxon>
        <taxon>environmental samples</taxon>
    </lineage>
</organism>
<dbReference type="InterPro" id="IPR036388">
    <property type="entry name" value="WH-like_DNA-bd_sf"/>
</dbReference>
<name>A0A075G0B1_9ARCH</name>
<evidence type="ECO:0000313" key="1">
    <source>
        <dbReference type="EMBL" id="AIE95226.1"/>
    </source>
</evidence>
<dbReference type="EMBL" id="KF900444">
    <property type="protein sequence ID" value="AIE95226.1"/>
    <property type="molecule type" value="Genomic_DNA"/>
</dbReference>
<reference evidence="1" key="1">
    <citation type="journal article" date="2014" name="Genome Biol. Evol.">
        <title>Pangenome evidence for extensive interdomain horizontal transfer affecting lineage core and shell genes in uncultured planktonic thaumarchaeota and euryarchaeota.</title>
        <authorList>
            <person name="Deschamps P."/>
            <person name="Zivanovic Y."/>
            <person name="Moreira D."/>
            <person name="Rodriguez-Valera F."/>
            <person name="Lopez-Garcia P."/>
        </authorList>
    </citation>
    <scope>NUCLEOTIDE SEQUENCE</scope>
</reference>
<dbReference type="SUPFAM" id="SSF46785">
    <property type="entry name" value="Winged helix' DNA-binding domain"/>
    <property type="match status" value="1"/>
</dbReference>
<sequence>MDRIIILYAKTNIMSDDAINESEKILESLFEPDNAEILVELKDGPKLLSFLMKKIAISKEELDEKLSYLIEKGFVSKDEKNDDISYLLDTEKLSKVLENDDNFKNIDDGLAKLDSFLN</sequence>